<protein>
    <submittedName>
        <fullName evidence="2">Sporulation protein YqfD</fullName>
    </submittedName>
</protein>
<gene>
    <name evidence="2" type="primary">yqfD</name>
    <name evidence="2" type="ORF">G4Z05_12705</name>
</gene>
<dbReference type="Pfam" id="PF06898">
    <property type="entry name" value="YqfD"/>
    <property type="match status" value="1"/>
</dbReference>
<dbReference type="AlphaFoldDB" id="A0A6B3TVN7"/>
<evidence type="ECO:0000313" key="2">
    <source>
        <dbReference type="EMBL" id="NEX79717.1"/>
    </source>
</evidence>
<evidence type="ECO:0000256" key="1">
    <source>
        <dbReference type="SAM" id="Phobius"/>
    </source>
</evidence>
<keyword evidence="3" id="KW-1185">Reference proteome</keyword>
<keyword evidence="1" id="KW-1133">Transmembrane helix</keyword>
<organism evidence="2 3">
    <name type="scientific">Neobacillus thermocopriae</name>
    <dbReference type="NCBI Taxonomy" id="1215031"/>
    <lineage>
        <taxon>Bacteria</taxon>
        <taxon>Bacillati</taxon>
        <taxon>Bacillota</taxon>
        <taxon>Bacilli</taxon>
        <taxon>Bacillales</taxon>
        <taxon>Bacillaceae</taxon>
        <taxon>Neobacillus</taxon>
    </lineage>
</organism>
<reference evidence="2" key="1">
    <citation type="submission" date="2020-02" db="EMBL/GenBank/DDBJ databases">
        <title>Bacillus sedimentmangrovi sp. nov., isolated from sediment of the mangrove ecosystem.</title>
        <authorList>
            <person name="Liu G."/>
        </authorList>
    </citation>
    <scope>NUCLEOTIDE SEQUENCE [LARGE SCALE GENOMIC DNA]</scope>
    <source>
        <strain evidence="2">SgZ-7</strain>
    </source>
</reference>
<dbReference type="Proteomes" id="UP000481621">
    <property type="component" value="Unassembled WGS sequence"/>
</dbReference>
<accession>A0A6B3TVN7</accession>
<dbReference type="InterPro" id="IPR010690">
    <property type="entry name" value="YqfD"/>
</dbReference>
<keyword evidence="1" id="KW-0812">Transmembrane</keyword>
<dbReference type="PIRSF" id="PIRSF029895">
    <property type="entry name" value="SpoIV"/>
    <property type="match status" value="1"/>
</dbReference>
<name>A0A6B3TVN7_9BACI</name>
<evidence type="ECO:0000313" key="3">
    <source>
        <dbReference type="Proteomes" id="UP000481621"/>
    </source>
</evidence>
<feature type="transmembrane region" description="Helical" evidence="1">
    <location>
        <begin position="91"/>
        <end position="112"/>
    </location>
</feature>
<dbReference type="NCBIfam" id="TIGR02876">
    <property type="entry name" value="spore_yqfD"/>
    <property type="match status" value="1"/>
</dbReference>
<comment type="caution">
    <text evidence="2">The sequence shown here is derived from an EMBL/GenBank/DDBJ whole genome shotgun (WGS) entry which is preliminary data.</text>
</comment>
<dbReference type="EMBL" id="JAAIUV010000021">
    <property type="protein sequence ID" value="NEX79717.1"/>
    <property type="molecule type" value="Genomic_DNA"/>
</dbReference>
<proteinExistence type="predicted"/>
<sequence>MKNQWIDFLFGMVTVKITGKGIERFINVLTRNEIIIWNVKRHGTETITFQMKLEDAKNIRYFARHTDCQITFLKRKGVPFLFRRLLKNSGFLTGAVIFLLIIFLLSNVIWGIEIKGAKPDTEYQIRKELDRMGVKIGKLQFFVKNVEGIQRELTNNVGNLTWVGVELKGTTYHLQVVEKNEPEKQKELSPQNLVAKKKAIIVKTFVEEGKKVVDIHDYVQKGQLLVSGEIGQDGENVKLVPAKGKVWGETWYKSHVEQPLDTKFKVLNGNEKQRHALAFGKFELPIWGFKDPEYKQFEMEKTIYKLHFLKWVLPVSYIQTTIRESEDIIRSYTKEQAEQIALERAKKEIKSRLDEDAMFKDEKILHKEVKNGKVILDIHFKMIENIAVEQPISKETRE</sequence>
<dbReference type="RefSeq" id="WP_163252223.1">
    <property type="nucleotide sequence ID" value="NZ_JAAIUV010000021.1"/>
</dbReference>
<keyword evidence="1" id="KW-0472">Membrane</keyword>